<dbReference type="PANTHER" id="PTHR47964:SF1">
    <property type="entry name" value="ATP-DEPENDENT DNA HELICASE HOMOLOG RECG, CHLOROPLASTIC"/>
    <property type="match status" value="1"/>
</dbReference>
<keyword evidence="8 13" id="KW-0238">DNA-binding</keyword>
<evidence type="ECO:0000256" key="6">
    <source>
        <dbReference type="ARBA" id="ARBA00022806"/>
    </source>
</evidence>
<dbReference type="HAMAP" id="MF_00969">
    <property type="entry name" value="TRCF"/>
    <property type="match status" value="1"/>
</dbReference>
<dbReference type="GO" id="GO:0000716">
    <property type="term" value="P:transcription-coupled nucleotide-excision repair, DNA damage recognition"/>
    <property type="evidence" value="ECO:0007669"/>
    <property type="project" value="UniProtKB-UniRule"/>
</dbReference>
<comment type="similarity">
    <text evidence="10 13">In the N-terminal section; belongs to the UvrB family.</text>
</comment>
<evidence type="ECO:0000259" key="15">
    <source>
        <dbReference type="PROSITE" id="PS51192"/>
    </source>
</evidence>
<evidence type="ECO:0000313" key="17">
    <source>
        <dbReference type="EMBL" id="TVT54976.1"/>
    </source>
</evidence>
<evidence type="ECO:0000256" key="4">
    <source>
        <dbReference type="ARBA" id="ARBA00022763"/>
    </source>
</evidence>
<dbReference type="GO" id="GO:0016787">
    <property type="term" value="F:hydrolase activity"/>
    <property type="evidence" value="ECO:0007669"/>
    <property type="project" value="UniProtKB-KW"/>
</dbReference>
<evidence type="ECO:0000256" key="5">
    <source>
        <dbReference type="ARBA" id="ARBA00022801"/>
    </source>
</evidence>
<dbReference type="SMART" id="SM01058">
    <property type="entry name" value="CarD_TRCF"/>
    <property type="match status" value="1"/>
</dbReference>
<proteinExistence type="inferred from homology"/>
<keyword evidence="7 13" id="KW-0067">ATP-binding</keyword>
<dbReference type="AlphaFoldDB" id="A0A558D1V5"/>
<dbReference type="InterPro" id="IPR027417">
    <property type="entry name" value="P-loop_NTPase"/>
</dbReference>
<gene>
    <name evidence="13" type="primary">mfd</name>
    <name evidence="17" type="ORF">FHK82_09140</name>
</gene>
<evidence type="ECO:0000256" key="13">
    <source>
        <dbReference type="HAMAP-Rule" id="MF_00969"/>
    </source>
</evidence>
<dbReference type="Pfam" id="PF21132">
    <property type="entry name" value="MFD_D3"/>
    <property type="match status" value="1"/>
</dbReference>
<feature type="domain" description="Helicase C-terminal" evidence="16">
    <location>
        <begin position="812"/>
        <end position="970"/>
    </location>
</feature>
<dbReference type="PROSITE" id="PS51192">
    <property type="entry name" value="HELICASE_ATP_BIND_1"/>
    <property type="match status" value="1"/>
</dbReference>
<feature type="region of interest" description="Disordered" evidence="14">
    <location>
        <begin position="1"/>
        <end position="21"/>
    </location>
</feature>
<evidence type="ECO:0000313" key="18">
    <source>
        <dbReference type="Proteomes" id="UP000317355"/>
    </source>
</evidence>
<dbReference type="SMART" id="SM00490">
    <property type="entry name" value="HELICc"/>
    <property type="match status" value="1"/>
</dbReference>
<keyword evidence="3 13" id="KW-0547">Nucleotide-binding</keyword>
<comment type="subcellular location">
    <subcellularLocation>
        <location evidence="1 13">Cytoplasm</location>
    </subcellularLocation>
</comment>
<feature type="domain" description="Helicase ATP-binding" evidence="15">
    <location>
        <begin position="634"/>
        <end position="795"/>
    </location>
</feature>
<dbReference type="InterPro" id="IPR005118">
    <property type="entry name" value="TRCF_C"/>
</dbReference>
<dbReference type="Pfam" id="PF03461">
    <property type="entry name" value="TRCF"/>
    <property type="match status" value="1"/>
</dbReference>
<evidence type="ECO:0000256" key="2">
    <source>
        <dbReference type="ARBA" id="ARBA00022490"/>
    </source>
</evidence>
<keyword evidence="9 13" id="KW-0234">DNA repair</keyword>
<dbReference type="Pfam" id="PF17757">
    <property type="entry name" value="UvrB_inter"/>
    <property type="match status" value="1"/>
</dbReference>
<dbReference type="PANTHER" id="PTHR47964">
    <property type="entry name" value="ATP-DEPENDENT DNA HELICASE HOMOLOG RECG, CHLOROPLASTIC"/>
    <property type="match status" value="1"/>
</dbReference>
<dbReference type="InterPro" id="IPR004576">
    <property type="entry name" value="Mfd"/>
</dbReference>
<evidence type="ECO:0000256" key="3">
    <source>
        <dbReference type="ARBA" id="ARBA00022741"/>
    </source>
</evidence>
<feature type="compositionally biased region" description="Polar residues" evidence="14">
    <location>
        <begin position="1"/>
        <end position="12"/>
    </location>
</feature>
<keyword evidence="2 13" id="KW-0963">Cytoplasm</keyword>
<dbReference type="NCBIfam" id="TIGR00580">
    <property type="entry name" value="mfd"/>
    <property type="match status" value="1"/>
</dbReference>
<dbReference type="GO" id="GO:0006355">
    <property type="term" value="P:regulation of DNA-templated transcription"/>
    <property type="evidence" value="ECO:0007669"/>
    <property type="project" value="UniProtKB-UniRule"/>
</dbReference>
<evidence type="ECO:0000256" key="12">
    <source>
        <dbReference type="ARBA" id="ARBA00070128"/>
    </source>
</evidence>
<evidence type="ECO:0000259" key="16">
    <source>
        <dbReference type="PROSITE" id="PS51194"/>
    </source>
</evidence>
<dbReference type="EMBL" id="VMRY01000038">
    <property type="protein sequence ID" value="TVT54976.1"/>
    <property type="molecule type" value="Genomic_DNA"/>
</dbReference>
<dbReference type="Pfam" id="PF00270">
    <property type="entry name" value="DEAD"/>
    <property type="match status" value="1"/>
</dbReference>
<dbReference type="FunFam" id="3.40.50.300:FF:000300">
    <property type="entry name" value="Transcription-repair-coupling factor"/>
    <property type="match status" value="1"/>
</dbReference>
<dbReference type="EC" id="3.6.4.-" evidence="13"/>
<dbReference type="GO" id="GO:0003678">
    <property type="term" value="F:DNA helicase activity"/>
    <property type="evidence" value="ECO:0007669"/>
    <property type="project" value="TreeGrafter"/>
</dbReference>
<dbReference type="InterPro" id="IPR036101">
    <property type="entry name" value="CarD-like/TRCF_RID_sf"/>
</dbReference>
<evidence type="ECO:0000256" key="8">
    <source>
        <dbReference type="ARBA" id="ARBA00023125"/>
    </source>
</evidence>
<dbReference type="SUPFAM" id="SSF143517">
    <property type="entry name" value="TRCF domain-like"/>
    <property type="match status" value="1"/>
</dbReference>
<dbReference type="Gene3D" id="2.40.10.170">
    <property type="match status" value="1"/>
</dbReference>
<comment type="caution">
    <text evidence="17">The sequence shown here is derived from an EMBL/GenBank/DDBJ whole genome shotgun (WGS) entry which is preliminary data.</text>
</comment>
<dbReference type="InterPro" id="IPR003711">
    <property type="entry name" value="CarD-like/TRCF_RID"/>
</dbReference>
<dbReference type="FunFam" id="3.40.50.300:FF:000546">
    <property type="entry name" value="Transcription-repair-coupling factor"/>
    <property type="match status" value="1"/>
</dbReference>
<dbReference type="InterPro" id="IPR041471">
    <property type="entry name" value="UvrB_inter"/>
</dbReference>
<dbReference type="InterPro" id="IPR048635">
    <property type="entry name" value="MFD_D3"/>
</dbReference>
<dbReference type="InterPro" id="IPR037235">
    <property type="entry name" value="TRCF-like_C_D7"/>
</dbReference>
<reference evidence="17 18" key="1">
    <citation type="submission" date="2019-07" db="EMBL/GenBank/DDBJ databases">
        <title>The pathways for chlorine oxyanion respiration interact through the shared metabolite chlorate.</title>
        <authorList>
            <person name="Barnum T.P."/>
            <person name="Cheng Y."/>
            <person name="Hill K.A."/>
            <person name="Lucas L.N."/>
            <person name="Carlson H.K."/>
            <person name="Coates J.D."/>
        </authorList>
    </citation>
    <scope>NUCLEOTIDE SEQUENCE [LARGE SCALE GENOMIC DNA]</scope>
    <source>
        <strain evidence="17">BK-3</strain>
    </source>
</reference>
<evidence type="ECO:0000256" key="11">
    <source>
        <dbReference type="ARBA" id="ARBA00061399"/>
    </source>
</evidence>
<dbReference type="PROSITE" id="PS51194">
    <property type="entry name" value="HELICASE_CTER"/>
    <property type="match status" value="1"/>
</dbReference>
<dbReference type="CDD" id="cd17991">
    <property type="entry name" value="DEXHc_TRCF"/>
    <property type="match status" value="1"/>
</dbReference>
<dbReference type="Gene3D" id="3.90.1150.50">
    <property type="entry name" value="Transcription-repair-coupling factor, D7 domain"/>
    <property type="match status" value="1"/>
</dbReference>
<dbReference type="Gene3D" id="3.40.50.11180">
    <property type="match status" value="1"/>
</dbReference>
<dbReference type="SMART" id="SM00982">
    <property type="entry name" value="TRCF"/>
    <property type="match status" value="1"/>
</dbReference>
<evidence type="ECO:0000256" key="14">
    <source>
        <dbReference type="SAM" id="MobiDB-lite"/>
    </source>
</evidence>
<dbReference type="Gene3D" id="3.30.2060.10">
    <property type="entry name" value="Penicillin-binding protein 1b domain"/>
    <property type="match status" value="1"/>
</dbReference>
<protein>
    <recommendedName>
        <fullName evidence="12 13">Transcription-repair-coupling factor</fullName>
        <shortName evidence="13">TRCF</shortName>
        <ecNumber evidence="13">3.6.4.-</ecNumber>
    </recommendedName>
</protein>
<dbReference type="SUPFAM" id="SSF141259">
    <property type="entry name" value="CarD-like"/>
    <property type="match status" value="1"/>
</dbReference>
<evidence type="ECO:0000256" key="10">
    <source>
        <dbReference type="ARBA" id="ARBA00061104"/>
    </source>
</evidence>
<dbReference type="Gene3D" id="3.40.50.300">
    <property type="entry name" value="P-loop containing nucleotide triphosphate hydrolases"/>
    <property type="match status" value="2"/>
</dbReference>
<dbReference type="InterPro" id="IPR014001">
    <property type="entry name" value="Helicase_ATP-bd"/>
</dbReference>
<organism evidence="17 18">
    <name type="scientific">Sedimenticola thiotaurini</name>
    <dbReference type="NCBI Taxonomy" id="1543721"/>
    <lineage>
        <taxon>Bacteria</taxon>
        <taxon>Pseudomonadati</taxon>
        <taxon>Pseudomonadota</taxon>
        <taxon>Gammaproteobacteria</taxon>
        <taxon>Chromatiales</taxon>
        <taxon>Sedimenticolaceae</taxon>
        <taxon>Sedimenticola</taxon>
    </lineage>
</organism>
<keyword evidence="4 13" id="KW-0227">DNA damage</keyword>
<dbReference type="Proteomes" id="UP000317355">
    <property type="component" value="Unassembled WGS sequence"/>
</dbReference>
<name>A0A558D1V5_9GAMM</name>
<dbReference type="Pfam" id="PF00271">
    <property type="entry name" value="Helicase_C"/>
    <property type="match status" value="1"/>
</dbReference>
<dbReference type="GO" id="GO:0005524">
    <property type="term" value="F:ATP binding"/>
    <property type="evidence" value="ECO:0007669"/>
    <property type="project" value="UniProtKB-UniRule"/>
</dbReference>
<dbReference type="InterPro" id="IPR011545">
    <property type="entry name" value="DEAD/DEAH_box_helicase_dom"/>
</dbReference>
<dbReference type="GO" id="GO:0005737">
    <property type="term" value="C:cytoplasm"/>
    <property type="evidence" value="ECO:0007669"/>
    <property type="project" value="UniProtKB-SubCell"/>
</dbReference>
<sequence>MTNLPAHNTEPFSNPLAPPMPQKAQERIQWGRLYGMGNAVAIASAAKAFPGITLVIADDAQGAARVEDGLRFFLKDEGISILSFPDWETLPYDVFSPLPELVSQRLLTLYQLEKTQQAVLIVPVGTLLQRLPPKTYIHANTLVLNLGDTLSLDSMRLQLEQAGYQCVSQVVEHGEFTIRGSLLDIFPMGSNIPYRIDLFDEEIESIRTFDPETQLTIERVEGIRMLPAREYPLNEAGIAQFRQAFRNTFEGDPQRSLIYSEVSSGRAPGGLEYYLPLFFEQTATLFDFLPEQLLTIRTDETHDRAEQFLNQVSERYEQRRYDIERPLLSPGNLYLEPERLINQLNQGQSIRIQRSEIESRSKGYSSYHNFSSKQPRPLSFQARSEHPAAALQQFIAAEPGKILFIAESAGRREMLKETLASYGIRPKLIAGWQEFIDSDQNLLLSVAPLEEGVWFDQQRLVVIPESQLLGERVRQERRRKAKQRDADQIVRNLTELHIGAPVVHEDHGVGRYLGLQVLEVGGMTTEFLTLEYARGDKLYVPVSSLHLISRYAGASAETAPLHRLGGDQWERVKRKAAERACDVAAELLEIYARRAAHKGYAFPEPAEEYASFAASFDFEETPDQLQTINAVVTDMTSAHPMDRVVCGDVGFGKTEVAMRAAFMAIQGGKQVAVLVPTTLLAQQHFENFSDRFADWPVKVESLSRFRTSKEQKLIIDGLASGTVDIVIGTHKLLQDSIRYKNLGLVVIDEEHRFGVRHKEKLKALRSEVDMLTLTATPIPRTLNMAMSGMRDLSIIATPPAARHPIKTFVSQWNDALVIEACQREIKRGGQIYFLHNEVSTIENTAQKLEKLLPGVKVQVAHGQMRERELESIMRDFYHQRFNILVCTTIVESGIDVPSANTIIINRADKLGLAQLHQLRGRVGRSHHRAYAYLITPPPKTLSADAKKRLEAIESLEDLGAGFTLATHDLEIRGAGELLGEGQSGQIHEVGFSLYSDLLERAVKALKAGQHPNLDRPLDHGAEIDLQLPALLPDDYLPDVHSRLVLYKRIASANSKEELREIQVEMIDRFGLLPEPTKNLFGITELKLKANPLGIRKIEAGPSGGRILFEGEPKIDPGQIIRLIQTRPKEYKLDGSQKIRFFKELGDPQQRISQVTDILNEVCG</sequence>
<dbReference type="SUPFAM" id="SSF52540">
    <property type="entry name" value="P-loop containing nucleoside triphosphate hydrolases"/>
    <property type="match status" value="4"/>
</dbReference>
<dbReference type="InterPro" id="IPR047112">
    <property type="entry name" value="RecG/Mfd"/>
</dbReference>
<keyword evidence="6" id="KW-0347">Helicase</keyword>
<evidence type="ECO:0000256" key="7">
    <source>
        <dbReference type="ARBA" id="ARBA00022840"/>
    </source>
</evidence>
<dbReference type="STRING" id="1543721.AAY24_05065"/>
<comment type="similarity">
    <text evidence="11 13">In the C-terminal section; belongs to the helicase family. RecG subfamily.</text>
</comment>
<evidence type="ECO:0000256" key="1">
    <source>
        <dbReference type="ARBA" id="ARBA00004496"/>
    </source>
</evidence>
<dbReference type="SMART" id="SM00487">
    <property type="entry name" value="DEXDc"/>
    <property type="match status" value="1"/>
</dbReference>
<dbReference type="NCBIfam" id="NF007966">
    <property type="entry name" value="PRK10689.1"/>
    <property type="match status" value="1"/>
</dbReference>
<evidence type="ECO:0000256" key="9">
    <source>
        <dbReference type="ARBA" id="ARBA00023204"/>
    </source>
</evidence>
<dbReference type="Gene3D" id="3.40.50.11140">
    <property type="match status" value="1"/>
</dbReference>
<dbReference type="InterPro" id="IPR001650">
    <property type="entry name" value="Helicase_C-like"/>
</dbReference>
<dbReference type="GO" id="GO:0003684">
    <property type="term" value="F:damaged DNA binding"/>
    <property type="evidence" value="ECO:0007669"/>
    <property type="project" value="InterPro"/>
</dbReference>
<keyword evidence="5 13" id="KW-0378">Hydrolase</keyword>
<comment type="function">
    <text evidence="13">Couples transcription and DNA repair by recognizing RNA polymerase (RNAP) stalled at DNA lesions. Mediates ATP-dependent release of RNAP and its truncated transcript from the DNA, and recruitment of nucleotide excision repair machinery to the damaged site.</text>
</comment>
<accession>A0A558D1V5</accession>
<dbReference type="Pfam" id="PF02559">
    <property type="entry name" value="CarD_TRCF_RID"/>
    <property type="match status" value="1"/>
</dbReference>